<keyword evidence="2" id="KW-0812">Transmembrane</keyword>
<feature type="transmembrane region" description="Helical" evidence="2">
    <location>
        <begin position="91"/>
        <end position="110"/>
    </location>
</feature>
<dbReference type="InterPro" id="IPR000409">
    <property type="entry name" value="BEACH_dom"/>
</dbReference>
<dbReference type="InterPro" id="IPR031570">
    <property type="entry name" value="NBEA/BDCP_DUF4704"/>
</dbReference>
<protein>
    <recommendedName>
        <fullName evidence="3">BEACH domain-containing protein</fullName>
    </recommendedName>
</protein>
<feature type="region of interest" description="Disordered" evidence="1">
    <location>
        <begin position="2094"/>
        <end position="2171"/>
    </location>
</feature>
<feature type="region of interest" description="Disordered" evidence="1">
    <location>
        <begin position="2188"/>
        <end position="2309"/>
    </location>
</feature>
<feature type="compositionally biased region" description="Low complexity" evidence="1">
    <location>
        <begin position="1275"/>
        <end position="1284"/>
    </location>
</feature>
<feature type="compositionally biased region" description="Low complexity" evidence="1">
    <location>
        <begin position="2254"/>
        <end position="2279"/>
    </location>
</feature>
<dbReference type="InterPro" id="IPR015943">
    <property type="entry name" value="WD40/YVTN_repeat-like_dom_sf"/>
</dbReference>
<evidence type="ECO:0000313" key="4">
    <source>
        <dbReference type="EMBL" id="KAK8866442.1"/>
    </source>
</evidence>
<feature type="compositionally biased region" description="Basic and acidic residues" evidence="1">
    <location>
        <begin position="1222"/>
        <end position="1234"/>
    </location>
</feature>
<feature type="compositionally biased region" description="Low complexity" evidence="1">
    <location>
        <begin position="2188"/>
        <end position="2202"/>
    </location>
</feature>
<dbReference type="Gene3D" id="1.10.1540.10">
    <property type="entry name" value="BEACH domain"/>
    <property type="match status" value="1"/>
</dbReference>
<dbReference type="SMART" id="SM01026">
    <property type="entry name" value="Beach"/>
    <property type="match status" value="1"/>
</dbReference>
<keyword evidence="2" id="KW-1133">Transmembrane helix</keyword>
<accession>A0ABR2IPG1</accession>
<dbReference type="InterPro" id="IPR036372">
    <property type="entry name" value="BEACH_dom_sf"/>
</dbReference>
<dbReference type="PANTHER" id="PTHR13743">
    <property type="entry name" value="BEIGE/BEACH-RELATED"/>
    <property type="match status" value="1"/>
</dbReference>
<sequence length="3139" mass="356502">MNAIKRKQFTDRLIKFTQSVYKIDLIPPNPPLPVQLSTLFPNENVEEILKKKKQVEQLTSACLFIFDKRYHLIVQINNYITKMKLSNSQSFFLSLIVLRSCCGLLFWELVDIDINKLLVFIKSLCLLVPTAEQQKAIFSEFFTNFTEIIYKLPDIDTIITYLPLINEMMLKHPKICGNNPILHLDTIIKLCHRLEQKCSPQAYHTISVFFKNFSRTIPFCVGIDFNSPKEKKSTEIIQLILQLVPKQATIDILISYLALLMAFHKHDSDTLPLLERISSGFIEDTKTTSNEQQQDPAAASNSQNLSTIYTTPSNYVLSSNQFIDMTDKETFPPGLNFDQIERPIVPNLNGIPPNFSKPSIIAASEMSEHFLTCGSNEFLSFVNIMLNSQSKNILSLMIMMIISLPPHRPTIAQAFVKNDAWSVLFNEQNFSLTENPKSRIVNLKQSIFDLVSFLSIDKAITSSVRVSYCNLLARFAKNPKQSAEILLMSYPQLKEIFSLPNTEDNLADVLMQILLNQQRFQQNILKQGNNSVQRKSIVEYRIQTISIIFKIIKLKEIMLSISSSQFACEALISMMLEKSLESLIEKVVSKLILVASFPKVNHHPFTTALHQMILILINPIKSIELLCHLFKLIEKNSTSILLKSSIMNDIYNVIILCKDTSSSFKYELLELSLKIMKNVKDYVEFDPRIVPFRTIGKVCSVVGLSDTVFQILIDAVINDNIILIPEGVQMLVVASEGTDRANYVLKILIELCKNSTCNRCSCIIGNTPILLISSYKFSPEVFELMRLIFYSIADAQSIWAFMRCFDSDSTTKEGILSLLDIVENASDNVKPLFQFTSVSARLCFPQFQSSSLQNGFFVESSIFIDSKAPGRDFFEFRNNSLRFVVSFVKGAMLYRVESKKGSYSMSIDAEFPVKKWFDISVVIKPSNGITISFDGEIKAGLGVPSFSLGDSNFDCIFFQKTDIAESVEPMQMNAVYISGDFQPDEIDIYDIPSVDLIKGHIIYKLTADNIYEGSLTNMQKLSYNAFTIPVASSFFHVFESTYSLKIILSLFRKIARMPSIIDNLIKLVFRLVTHSATLGRQMIECNGFGIMAHFLSKLDSSEITTERWKLLINEAKHLRTEPIIKAFAQDIFYNLNIWIKASTSVQYLVLSEWKRTHLFGDLFQNVPFLLATYEKFMNDADFFKPIHNERRKRGSQSSIKFGSNPPKRSATNTESPSQSENENSKSSDNDNDSLKADLESANSILNEQDQQKQEIEIEIESDNLNEQKQSEEENYNSNESANNEQQIENANNEQQIENANNEQQIENANNEQQIENANNEQQIESANNEQQIENANNEQQIENVNNEQQIEDNILIYSEKDEQQQEAEIEDNILIDSEKDEQQQEAEIEDNNLNESEENVNLIEPDSNDQQDLVGVDIENSQSESTETTQSEEIKVNDNDSTNATEAENEMANLVENETFSTSDNCIDIDNENGTEPAKPASERVSKSMGFNKFSNLQSSLPSNFYQRSKIRNSISISNTSNEKSIKNYQPIRSLILSMLMNYIHKFKVNIKDARFLYQSLQNCPTPEITLELLDVIEFIIVNNFGELLNIEGSEWLTFFVHKSEAVQIRWLTLFNMLYPTPSPEFTQSILLLLISQPKRKMCDNESSKYSILAAYCKACLYLKEDINLSVICKHQNLCASPQYFNMAVLLAIDAPNRLSDYFVQFVLSLCRTQDNIKRIGEKSTPLTLFILIYWAINRSLRNANNITANNSTCNVNLNLNVNDSNAENDAVPNDNFINNNNNSKPMKSLSIQSIDKNAAKFISLICSESPSLFETAIGIIDSISLITRFELNNFRSLLLSNVFANISKQAARNEGNIKEFIQILCQAVFFHVKIYSFLPLRRLIDESKISPRLPMNKRVFKQPVIFPDLKTLCGMYKEMVPLLDTPLFASAISSSASQQIQPAMSATSSTNIQPLTESSEMTMTMSYSPSFQSTTSIPATEVTTKPIFGSPGNPSIAFSLAYDRSGNWLDRNLVFKLIFFINKMKDDSMRKNLAMLSYFFFRISNFNDSQSVFPIVTALLKGHDAYSFLMIKALMKFKIFSLTKGDDIAKVKPVSQANSGKRKKRRRNSDSTAPPTYISDLKSEKQQVRQKPDNTRSVSIDDTTLPNTKTLSGTSSSPVTHTDAGQKTMQVRKSSLIASPQMIQQIQKQLQENPQQQQQQRSPEKPQQRSSQQQQQKPSQPQQQQGQQKTSQPQQQGGQQQPQQKPSQPPPQQQGQQQTQQKQQQQQQQQKTSQTQQKTPERQQKAPENEKLESFPSHHPERSNTVSTNPLNLTYVVSSCENFIAQNYNSKFLETCMVTLNSFCEDVPPSVLPQTYSSLIKTLIEDSTVLPTGIVPLKFTTTRFDRSMWHKLSHQVFTKNQSHFKRSSFVDCSLRPILLKRNFNFDERLFDNENFASAASIEMNTESSSSSQELLENRVDSVIAPTELAASRVKISKVINGTFYIYPNSSFRFISNEGKLLEIPINDVLSAFPMICLQRQTAVEMVTKQHKSYMFNFTSRNDLMVINQYIKIQWPTSELLSNLTDKWVKRQITNFEYLTSLNAYSGRTFNSAYSYPIFPWILADYSSPQLKLDDPASYRDLSKPIGALNESRLEKLKALRDDNIDNQKFLYRSTYSCSFHVYHYMVRLEPFTSLHIMMQDGKFDVASRLFTSIENSYNRVISTSFNFRELIPEFFFCSEFLVNNDNIPLNSDIENVELPPYAKSPIHFIYLHRQALESEYVSAHLHEWIDLIWGYKQDGQAAEEADNAFDPHLYPNVWKEFPDPEEKEQIEELLKHVGQIPQKLFDSPHPKRSSSSTTPPSFTIGYVQSSSTCPSEICCINRLQWTLHRDGKVYNLKNSLSKKILLEGCGCDASKCAPMKNGFAVARKYSNHVYVITEDIATQQSVKQILIKRTQHLSPITAICTIGNVIYTGDEDGIIVNDVAFSPLYHKCPIVSIVGSSALSVIVSLSADGTIVVSNAYDLQFIRTIKPEMQVGFSPIKVVVCDGFGLISLLSISKDKTKSLIQTFSINGQKVTSSLFNLNIKNFISVVGTNNVDYLLVTADKGKIILYNAFELTLVNTAFENDQNISAIASFKDNNSQIYFGSNDGTFKYGTLSI</sequence>
<feature type="compositionally biased region" description="Low complexity" evidence="1">
    <location>
        <begin position="2209"/>
        <end position="2247"/>
    </location>
</feature>
<feature type="region of interest" description="Disordered" evidence="1">
    <location>
        <begin position="1420"/>
        <end position="1444"/>
    </location>
</feature>
<dbReference type="PANTHER" id="PTHR13743:SF112">
    <property type="entry name" value="BEACH DOMAIN-CONTAINING PROTEIN"/>
    <property type="match status" value="1"/>
</dbReference>
<dbReference type="CDD" id="cd06071">
    <property type="entry name" value="Beach"/>
    <property type="match status" value="1"/>
</dbReference>
<dbReference type="SUPFAM" id="SSF81837">
    <property type="entry name" value="BEACH domain"/>
    <property type="match status" value="1"/>
</dbReference>
<dbReference type="SUPFAM" id="SSF50978">
    <property type="entry name" value="WD40 repeat-like"/>
    <property type="match status" value="1"/>
</dbReference>
<dbReference type="InterPro" id="IPR050865">
    <property type="entry name" value="BEACH_Domain"/>
</dbReference>
<dbReference type="Pfam" id="PF02138">
    <property type="entry name" value="Beach"/>
    <property type="match status" value="1"/>
</dbReference>
<feature type="region of interest" description="Disordered" evidence="1">
    <location>
        <begin position="1373"/>
        <end position="1396"/>
    </location>
</feature>
<feature type="compositionally biased region" description="Basic and acidic residues" evidence="1">
    <location>
        <begin position="2280"/>
        <end position="2303"/>
    </location>
</feature>
<feature type="region of interest" description="Disordered" evidence="1">
    <location>
        <begin position="1188"/>
        <end position="1234"/>
    </location>
</feature>
<dbReference type="Proteomes" id="UP001470230">
    <property type="component" value="Unassembled WGS sequence"/>
</dbReference>
<feature type="compositionally biased region" description="Acidic residues" evidence="1">
    <location>
        <begin position="1383"/>
        <end position="1396"/>
    </location>
</feature>
<keyword evidence="2" id="KW-0472">Membrane</keyword>
<evidence type="ECO:0000259" key="3">
    <source>
        <dbReference type="PROSITE" id="PS50197"/>
    </source>
</evidence>
<dbReference type="Gene3D" id="2.130.10.10">
    <property type="entry name" value="YVTN repeat-like/Quinoprotein amine dehydrogenase"/>
    <property type="match status" value="1"/>
</dbReference>
<keyword evidence="5" id="KW-1185">Reference proteome</keyword>
<evidence type="ECO:0000313" key="5">
    <source>
        <dbReference type="Proteomes" id="UP001470230"/>
    </source>
</evidence>
<dbReference type="EMBL" id="JAPFFF010000015">
    <property type="protein sequence ID" value="KAK8866442.1"/>
    <property type="molecule type" value="Genomic_DNA"/>
</dbReference>
<feature type="compositionally biased region" description="Low complexity" evidence="1">
    <location>
        <begin position="1212"/>
        <end position="1221"/>
    </location>
</feature>
<reference evidence="4 5" key="1">
    <citation type="submission" date="2024-04" db="EMBL/GenBank/DDBJ databases">
        <title>Tritrichomonas musculus Genome.</title>
        <authorList>
            <person name="Alves-Ferreira E."/>
            <person name="Grigg M."/>
            <person name="Lorenzi H."/>
            <person name="Galac M."/>
        </authorList>
    </citation>
    <scope>NUCLEOTIDE SEQUENCE [LARGE SCALE GENOMIC DNA]</scope>
    <source>
        <strain evidence="4 5">EAF2021</strain>
    </source>
</reference>
<evidence type="ECO:0000256" key="1">
    <source>
        <dbReference type="SAM" id="MobiDB-lite"/>
    </source>
</evidence>
<name>A0ABR2IPG1_9EUKA</name>
<feature type="region of interest" description="Disordered" evidence="1">
    <location>
        <begin position="1298"/>
        <end position="1339"/>
    </location>
</feature>
<organism evidence="4 5">
    <name type="scientific">Tritrichomonas musculus</name>
    <dbReference type="NCBI Taxonomy" id="1915356"/>
    <lineage>
        <taxon>Eukaryota</taxon>
        <taxon>Metamonada</taxon>
        <taxon>Parabasalia</taxon>
        <taxon>Tritrichomonadida</taxon>
        <taxon>Tritrichomonadidae</taxon>
        <taxon>Tritrichomonas</taxon>
    </lineage>
</organism>
<proteinExistence type="predicted"/>
<dbReference type="PROSITE" id="PS50197">
    <property type="entry name" value="BEACH"/>
    <property type="match status" value="1"/>
</dbReference>
<gene>
    <name evidence="4" type="ORF">M9Y10_009405</name>
</gene>
<feature type="domain" description="BEACH" evidence="3">
    <location>
        <begin position="2553"/>
        <end position="2833"/>
    </location>
</feature>
<comment type="caution">
    <text evidence="4">The sequence shown here is derived from an EMBL/GenBank/DDBJ whole genome shotgun (WGS) entry which is preliminary data.</text>
</comment>
<dbReference type="Pfam" id="PF15787">
    <property type="entry name" value="DUF4704"/>
    <property type="match status" value="1"/>
</dbReference>
<evidence type="ECO:0000256" key="2">
    <source>
        <dbReference type="SAM" id="Phobius"/>
    </source>
</evidence>
<dbReference type="InterPro" id="IPR036322">
    <property type="entry name" value="WD40_repeat_dom_sf"/>
</dbReference>
<feature type="region of interest" description="Disordered" evidence="1">
    <location>
        <begin position="1262"/>
        <end position="1284"/>
    </location>
</feature>
<feature type="compositionally biased region" description="Polar residues" evidence="1">
    <location>
        <begin position="2136"/>
        <end position="2171"/>
    </location>
</feature>
<feature type="compositionally biased region" description="Low complexity" evidence="1">
    <location>
        <begin position="1421"/>
        <end position="1431"/>
    </location>
</feature>
<dbReference type="SUPFAM" id="SSF50729">
    <property type="entry name" value="PH domain-like"/>
    <property type="match status" value="1"/>
</dbReference>
<feature type="compositionally biased region" description="Basic and acidic residues" evidence="1">
    <location>
        <begin position="2122"/>
        <end position="2135"/>
    </location>
</feature>